<gene>
    <name evidence="1" type="ORF">QAD02_023619</name>
</gene>
<evidence type="ECO:0000313" key="1">
    <source>
        <dbReference type="EMBL" id="KAJ8687825.1"/>
    </source>
</evidence>
<organism evidence="1 2">
    <name type="scientific">Eretmocerus hayati</name>
    <dbReference type="NCBI Taxonomy" id="131215"/>
    <lineage>
        <taxon>Eukaryota</taxon>
        <taxon>Metazoa</taxon>
        <taxon>Ecdysozoa</taxon>
        <taxon>Arthropoda</taxon>
        <taxon>Hexapoda</taxon>
        <taxon>Insecta</taxon>
        <taxon>Pterygota</taxon>
        <taxon>Neoptera</taxon>
        <taxon>Endopterygota</taxon>
        <taxon>Hymenoptera</taxon>
        <taxon>Apocrita</taxon>
        <taxon>Proctotrupomorpha</taxon>
        <taxon>Chalcidoidea</taxon>
        <taxon>Aphelinidae</taxon>
        <taxon>Aphelininae</taxon>
        <taxon>Eretmocerus</taxon>
    </lineage>
</organism>
<dbReference type="Proteomes" id="UP001239111">
    <property type="component" value="Chromosome 1"/>
</dbReference>
<accession>A0ACC2Q192</accession>
<comment type="caution">
    <text evidence="1">The sequence shown here is derived from an EMBL/GenBank/DDBJ whole genome shotgun (WGS) entry which is preliminary data.</text>
</comment>
<evidence type="ECO:0000313" key="2">
    <source>
        <dbReference type="Proteomes" id="UP001239111"/>
    </source>
</evidence>
<protein>
    <submittedName>
        <fullName evidence="1">Uncharacterized protein</fullName>
    </submittedName>
</protein>
<dbReference type="EMBL" id="CM056741">
    <property type="protein sequence ID" value="KAJ8687825.1"/>
    <property type="molecule type" value="Genomic_DNA"/>
</dbReference>
<proteinExistence type="predicted"/>
<reference evidence="1" key="1">
    <citation type="submission" date="2023-04" db="EMBL/GenBank/DDBJ databases">
        <title>A chromosome-level genome assembly of the parasitoid wasp Eretmocerus hayati.</title>
        <authorList>
            <person name="Zhong Y."/>
            <person name="Liu S."/>
            <person name="Liu Y."/>
        </authorList>
    </citation>
    <scope>NUCLEOTIDE SEQUENCE</scope>
    <source>
        <strain evidence="1">ZJU_SS_LIU_2023</strain>
    </source>
</reference>
<name>A0ACC2Q192_9HYME</name>
<sequence length="910" mass="101127">MAIIETPGDAVLSVFVDINHGSECNISSAKSIQEVATTLFVVQTLNKMKYVPSTTIGLRLYETCNDQATVYKQALVSAVDFDCSTHHDLGLLIPEQYSEILQPFHNLGVLPVNSYAPPNLTLPLIEALVDFVGTKYATVGQLLTSSPVLASHFLEISREAGICLKRSGEIEPNVVVTGINETSRVVVAIGDYDEIAAWLSDFETVAEIEEDLVWIVLPLDVSLVDDMLPEGSYIIKPEQLAMGLGDDLFTTDALKDVPVSVIQHSPQLLGIGKAILEIANELKELRTKSCPDDETTCVIPKSELKDQGKSVSNVELYKTLQVPEKSDSIRYIVSRKINGELEEQSVYQIDVTGERPLVEAEKDVTQLPSLCTKKQIKNCAGCANFNVHKHHHPPSDKDKSKEGKEVNEENVTDKSDVKKGDEDDEEQESEEEDQSGILKSSIWVYVYLTLVALGCLASIGVLIFVVHRFMVEEILDGNPALTIVLIIATIMTLLSVILFCLEDVSFGAEWLNSRKIYVSTLSFGLIFSVMLTRALFLAFSTVGVLNTQHINGYLQSLMLLFMVGVEFSIATMYLGFSDFNSAEVMRSCGYLLLLGYDVILLLGAFISCSYISKIQRNYREGLCFAGTSVGLLLCWTIWLTCFTVVAAEDRDAVVASGLLCTAWLIVIGILVPRTYFMYDHYAREKNVVGRFEISDLGPDPRMNNAARQGLDLQGHQPFYDYVTADVQQQYQQAQPQPQGYRNTTSSFNPLARLSFRRRNAEPRHMPAYNNYGFRPEMREVDPSSTYVVPPMQLYETDVSGAKQLPTTKSASSSTTEALYALPRSLLRKARGKSQSPVTVTETHPIESQESHSCGEVYERQARLSPGSRGRGEHQLNRRSPSPRLSPASTNSRLTARVYDEQEVKQRVTRF</sequence>
<keyword evidence="2" id="KW-1185">Reference proteome</keyword>